<dbReference type="KEGG" id="bex:A11Q_1694"/>
<feature type="compositionally biased region" description="Acidic residues" evidence="1">
    <location>
        <begin position="37"/>
        <end position="54"/>
    </location>
</feature>
<feature type="region of interest" description="Disordered" evidence="1">
    <location>
        <begin position="37"/>
        <end position="71"/>
    </location>
</feature>
<evidence type="ECO:0000313" key="2">
    <source>
        <dbReference type="EMBL" id="AGH95910.1"/>
    </source>
</evidence>
<evidence type="ECO:0000313" key="3">
    <source>
        <dbReference type="Proteomes" id="UP000012040"/>
    </source>
</evidence>
<evidence type="ECO:0000256" key="1">
    <source>
        <dbReference type="SAM" id="MobiDB-lite"/>
    </source>
</evidence>
<sequence length="229" mass="25489">MRKSVIILIVLAAVILASIYFFQTTDSLKSEDILEEQTMDSSVTDDEEQEEVSDSEIAATSVTSESGAPVGLQSLNEQQLKKWISEESRSMNSTGLNTEEIQLRLKAQAQTLTTEQLKALVKVTRESSMPANERVLAAYMLSLNTSANSLEAMFEVSAQPITDHGPSIPHSEAELRNAQELALRYMQVDELAQRAKTNPNAKDKLKLLSQKAESQQVRSYAERLLKELR</sequence>
<dbReference type="STRING" id="1184267.A11Q_1694"/>
<dbReference type="EMBL" id="CP003537">
    <property type="protein sequence ID" value="AGH95910.1"/>
    <property type="molecule type" value="Genomic_DNA"/>
</dbReference>
<accession>M4VBP7</accession>
<name>M4VBP7_9BACT</name>
<organism evidence="2 3">
    <name type="scientific">Pseudobdellovibrio exovorus JSS</name>
    <dbReference type="NCBI Taxonomy" id="1184267"/>
    <lineage>
        <taxon>Bacteria</taxon>
        <taxon>Pseudomonadati</taxon>
        <taxon>Bdellovibrionota</taxon>
        <taxon>Bdellovibrionia</taxon>
        <taxon>Bdellovibrionales</taxon>
        <taxon>Pseudobdellovibrionaceae</taxon>
        <taxon>Pseudobdellovibrio</taxon>
    </lineage>
</organism>
<reference evidence="2 3" key="1">
    <citation type="journal article" date="2013" name="ISME J.">
        <title>By their genes ye shall know them: genomic signatures of predatory bacteria.</title>
        <authorList>
            <person name="Pasternak Z."/>
            <person name="Pietrokovski S."/>
            <person name="Rotem O."/>
            <person name="Gophna U."/>
            <person name="Lurie-Weinberger M.N."/>
            <person name="Jurkevitch E."/>
        </authorList>
    </citation>
    <scope>NUCLEOTIDE SEQUENCE [LARGE SCALE GENOMIC DNA]</scope>
    <source>
        <strain evidence="2 3">JSS</strain>
    </source>
</reference>
<dbReference type="AlphaFoldDB" id="M4VBP7"/>
<protein>
    <submittedName>
        <fullName evidence="2">Uncharacterized protein</fullName>
    </submittedName>
</protein>
<dbReference type="HOGENOM" id="CLU_1207891_0_0_7"/>
<dbReference type="PATRIC" id="fig|1184267.3.peg.1715"/>
<dbReference type="RefSeq" id="WP_015470400.1">
    <property type="nucleotide sequence ID" value="NC_020813.1"/>
</dbReference>
<gene>
    <name evidence="2" type="ORF">A11Q_1694</name>
</gene>
<proteinExistence type="predicted"/>
<dbReference type="Proteomes" id="UP000012040">
    <property type="component" value="Chromosome"/>
</dbReference>
<keyword evidence="3" id="KW-1185">Reference proteome</keyword>